<dbReference type="InterPro" id="IPR012337">
    <property type="entry name" value="RNaseH-like_sf"/>
</dbReference>
<dbReference type="InterPro" id="IPR002156">
    <property type="entry name" value="RNaseH_domain"/>
</dbReference>
<comment type="caution">
    <text evidence="2">The sequence shown here is derived from an EMBL/GenBank/DDBJ whole genome shotgun (WGS) entry which is preliminary data.</text>
</comment>
<evidence type="ECO:0000313" key="2">
    <source>
        <dbReference type="EMBL" id="PNX92042.1"/>
    </source>
</evidence>
<protein>
    <submittedName>
        <fullName evidence="2">Ribonuclease H</fullName>
    </submittedName>
</protein>
<dbReference type="InterPro" id="IPR036397">
    <property type="entry name" value="RNaseH_sf"/>
</dbReference>
<dbReference type="GO" id="GO:0003676">
    <property type="term" value="F:nucleic acid binding"/>
    <property type="evidence" value="ECO:0007669"/>
    <property type="project" value="InterPro"/>
</dbReference>
<sequence>MKIKTLIVTSAQLLKSSSSNTHENMLILTNLQVPICLRDAPKIHMVLWKSPNVLWMKVNTDGSFLENSSACGGIFRDHNGNHFGSFASKLPHFSVLHTEFMALILAFELAASHGWDTIWLESDPKAALDYNDITSFLRVNPDEGLFYYDCSCTYIPLSQECNEDRCLTRCLGQPCILSDVSNN</sequence>
<dbReference type="SUPFAM" id="SSF53098">
    <property type="entry name" value="Ribonuclease H-like"/>
    <property type="match status" value="1"/>
</dbReference>
<gene>
    <name evidence="2" type="ORF">L195_g015172</name>
</gene>
<dbReference type="STRING" id="57577.A0A2K3MMN4"/>
<evidence type="ECO:0000313" key="3">
    <source>
        <dbReference type="Proteomes" id="UP000236291"/>
    </source>
</evidence>
<dbReference type="PANTHER" id="PTHR47074:SF42">
    <property type="entry name" value="RNASE H TYPE-1 DOMAIN-CONTAINING PROTEIN"/>
    <property type="match status" value="1"/>
</dbReference>
<dbReference type="InterPro" id="IPR044730">
    <property type="entry name" value="RNase_H-like_dom_plant"/>
</dbReference>
<accession>A0A2K3MMN4</accession>
<dbReference type="InterPro" id="IPR052929">
    <property type="entry name" value="RNase_H-like_EbsB-rel"/>
</dbReference>
<dbReference type="EMBL" id="ASHM01010222">
    <property type="protein sequence ID" value="PNX92042.1"/>
    <property type="molecule type" value="Genomic_DNA"/>
</dbReference>
<dbReference type="PANTHER" id="PTHR47074">
    <property type="entry name" value="BNAC02G40300D PROTEIN"/>
    <property type="match status" value="1"/>
</dbReference>
<feature type="domain" description="RNase H type-1" evidence="1">
    <location>
        <begin position="59"/>
        <end position="126"/>
    </location>
</feature>
<reference evidence="2 3" key="2">
    <citation type="journal article" date="2017" name="Front. Plant Sci.">
        <title>Gene Classification and Mining of Molecular Markers Useful in Red Clover (Trifolium pratense) Breeding.</title>
        <authorList>
            <person name="Istvanek J."/>
            <person name="Dluhosova J."/>
            <person name="Dluhos P."/>
            <person name="Patkova L."/>
            <person name="Nedelnik J."/>
            <person name="Repkova J."/>
        </authorList>
    </citation>
    <scope>NUCLEOTIDE SEQUENCE [LARGE SCALE GENOMIC DNA]</scope>
    <source>
        <strain evidence="3">cv. Tatra</strain>
        <tissue evidence="2">Young leaves</tissue>
    </source>
</reference>
<dbReference type="Proteomes" id="UP000236291">
    <property type="component" value="Unassembled WGS sequence"/>
</dbReference>
<dbReference type="Gene3D" id="3.30.420.10">
    <property type="entry name" value="Ribonuclease H-like superfamily/Ribonuclease H"/>
    <property type="match status" value="1"/>
</dbReference>
<dbReference type="AlphaFoldDB" id="A0A2K3MMN4"/>
<name>A0A2K3MMN4_TRIPR</name>
<organism evidence="2 3">
    <name type="scientific">Trifolium pratense</name>
    <name type="common">Red clover</name>
    <dbReference type="NCBI Taxonomy" id="57577"/>
    <lineage>
        <taxon>Eukaryota</taxon>
        <taxon>Viridiplantae</taxon>
        <taxon>Streptophyta</taxon>
        <taxon>Embryophyta</taxon>
        <taxon>Tracheophyta</taxon>
        <taxon>Spermatophyta</taxon>
        <taxon>Magnoliopsida</taxon>
        <taxon>eudicotyledons</taxon>
        <taxon>Gunneridae</taxon>
        <taxon>Pentapetalae</taxon>
        <taxon>rosids</taxon>
        <taxon>fabids</taxon>
        <taxon>Fabales</taxon>
        <taxon>Fabaceae</taxon>
        <taxon>Papilionoideae</taxon>
        <taxon>50 kb inversion clade</taxon>
        <taxon>NPAAA clade</taxon>
        <taxon>Hologalegina</taxon>
        <taxon>IRL clade</taxon>
        <taxon>Trifolieae</taxon>
        <taxon>Trifolium</taxon>
    </lineage>
</organism>
<dbReference type="Pfam" id="PF13456">
    <property type="entry name" value="RVT_3"/>
    <property type="match status" value="1"/>
</dbReference>
<reference evidence="2 3" key="1">
    <citation type="journal article" date="2014" name="Am. J. Bot.">
        <title>Genome assembly and annotation for red clover (Trifolium pratense; Fabaceae).</title>
        <authorList>
            <person name="Istvanek J."/>
            <person name="Jaros M."/>
            <person name="Krenek A."/>
            <person name="Repkova J."/>
        </authorList>
    </citation>
    <scope>NUCLEOTIDE SEQUENCE [LARGE SCALE GENOMIC DNA]</scope>
    <source>
        <strain evidence="3">cv. Tatra</strain>
        <tissue evidence="2">Young leaves</tissue>
    </source>
</reference>
<dbReference type="GO" id="GO:0004523">
    <property type="term" value="F:RNA-DNA hybrid ribonuclease activity"/>
    <property type="evidence" value="ECO:0007669"/>
    <property type="project" value="InterPro"/>
</dbReference>
<evidence type="ECO:0000259" key="1">
    <source>
        <dbReference type="Pfam" id="PF13456"/>
    </source>
</evidence>
<dbReference type="CDD" id="cd06222">
    <property type="entry name" value="RNase_H_like"/>
    <property type="match status" value="1"/>
</dbReference>
<proteinExistence type="predicted"/>